<dbReference type="PANTHER" id="PTHR12634:SF14">
    <property type="entry name" value="SIT4-ASSOCIATING PROTEIN SAP155-RELATED"/>
    <property type="match status" value="1"/>
</dbReference>
<gene>
    <name evidence="2" type="ORF">RI543_001170</name>
</gene>
<dbReference type="InterPro" id="IPR007587">
    <property type="entry name" value="SAPS"/>
</dbReference>
<evidence type="ECO:0000256" key="1">
    <source>
        <dbReference type="ARBA" id="ARBA00006180"/>
    </source>
</evidence>
<dbReference type="PANTHER" id="PTHR12634">
    <property type="entry name" value="SIT4 YEAST -ASSOCIATING PROTEIN-RELATED"/>
    <property type="match status" value="1"/>
</dbReference>
<reference evidence="3" key="1">
    <citation type="submission" date="2023-07" db="EMBL/GenBank/DDBJ databases">
        <title>A draft genome of Kazachstania heterogenica Y-27499.</title>
        <authorList>
            <person name="Donic C."/>
            <person name="Kralova J.S."/>
            <person name="Fidel L."/>
            <person name="Ben-Dor S."/>
            <person name="Jung S."/>
        </authorList>
    </citation>
    <scope>NUCLEOTIDE SEQUENCE [LARGE SCALE GENOMIC DNA]</scope>
    <source>
        <strain evidence="3">Y27499</strain>
    </source>
</reference>
<dbReference type="EMBL" id="JAWIZZ010000036">
    <property type="protein sequence ID" value="KAK5781329.1"/>
    <property type="molecule type" value="Genomic_DNA"/>
</dbReference>
<dbReference type="GO" id="GO:0005634">
    <property type="term" value="C:nucleus"/>
    <property type="evidence" value="ECO:0007669"/>
    <property type="project" value="TreeGrafter"/>
</dbReference>
<evidence type="ECO:0000313" key="2">
    <source>
        <dbReference type="EMBL" id="KAK5781329.1"/>
    </source>
</evidence>
<accession>A0AAN7WM65</accession>
<organism evidence="2 3">
    <name type="scientific">Arxiozyma heterogenica</name>
    <dbReference type="NCBI Taxonomy" id="278026"/>
    <lineage>
        <taxon>Eukaryota</taxon>
        <taxon>Fungi</taxon>
        <taxon>Dikarya</taxon>
        <taxon>Ascomycota</taxon>
        <taxon>Saccharomycotina</taxon>
        <taxon>Saccharomycetes</taxon>
        <taxon>Saccharomycetales</taxon>
        <taxon>Saccharomycetaceae</taxon>
        <taxon>Arxiozyma</taxon>
    </lineage>
</organism>
<protein>
    <submittedName>
        <fullName evidence="2">Uncharacterized protein</fullName>
    </submittedName>
</protein>
<dbReference type="GO" id="GO:0005829">
    <property type="term" value="C:cytosol"/>
    <property type="evidence" value="ECO:0007669"/>
    <property type="project" value="TreeGrafter"/>
</dbReference>
<comment type="caution">
    <text evidence="2">The sequence shown here is derived from an EMBL/GenBank/DDBJ whole genome shotgun (WGS) entry which is preliminary data.</text>
</comment>
<dbReference type="Proteomes" id="UP001306508">
    <property type="component" value="Unassembled WGS sequence"/>
</dbReference>
<dbReference type="AlphaFoldDB" id="A0AAN7WM65"/>
<keyword evidence="3" id="KW-1185">Reference proteome</keyword>
<sequence length="954" mass="109159">MSFWPFGPQSPRKSNIDYILNDYFDLLRRLEALDSNVVPSENMSSKFSEINSNSNTDMRSVLLHGTDSNRITPVDTKSLKNDKISMLKSSNINEDDYSNDVINNDDSDYIYDLSKINSLRIEDIMSYNNSSDIVINNKMDLTVSPSKSSISSLLFFSSNDSFNNKNNGNSTSNNIQLWLKLNSSFIDKVLREDNLIDELISLSSISNSNSDSDDIVNVNNSRLIDFLCLGYFFDENTGLIVHHIDYLIDKLLWCLDNIGKETFLERNKPNFNNLDDYLGTMDESTNFNNSNNIPILQNTINSIFPIDNYKTHNDNNSYSPLLLATCISDILSQGGIWLITELVVKSKERLIKLWSILNQQNCQYERSSHLSIFLKIHETLLFSRQTDYLNFIRNLPSLVDDILRHNNIPILLDFLLKIISTDKPDCPTGIIDTVHDQNLIPKCLEFFDNNKYSGSIQTCITDFLKMLVEISSNIPIDDFSIGPNKLTRQLCSSKITSDLVDIILREGGSALCNIVTIIIELIRKNNTDYDKLYTDEAFLDINRTVSERDPVYLGDLLQSFTERLPELIKPLKQDLVESHNFVHTRNNTKYIPIGMVKLRILELIAELIHCSNMTSLNLHISKHFSLKINQDRSLIEKNLLESQNDNNNFYIMNNENSSKTMIDMVGSISDTESNKVNFEETNRPYCITEISIQLDVLLRENAMVGDQFKIKLFDQNFLPKLISTLLKCPWNNMFHNVIFDIIQQILNGRIDSSSYNVFLIYSLFFPKEALTYIEKDSDNGSVYSLFQNCTSPSIVDTIIEGYKQNYKFYKSNNNALGYMGHLVIITEEVLKFLQESEISKIFLNFKRISNNESWNYLVNVLLIDMRVMYSGILGGSNYMDDGNGNLLPQIPISSSSMITDGSNIVNTQIENDIIDKVSGVGSEKGNKLDDMMTESQFYDKIKKLFIIDQEVSNE</sequence>
<evidence type="ECO:0000313" key="3">
    <source>
        <dbReference type="Proteomes" id="UP001306508"/>
    </source>
</evidence>
<dbReference type="GO" id="GO:0019903">
    <property type="term" value="F:protein phosphatase binding"/>
    <property type="evidence" value="ECO:0007669"/>
    <property type="project" value="InterPro"/>
</dbReference>
<proteinExistence type="inferred from homology"/>
<comment type="similarity">
    <text evidence="1">Belongs to the SAPS family.</text>
</comment>
<name>A0AAN7WM65_9SACH</name>
<dbReference type="GO" id="GO:0019888">
    <property type="term" value="F:protein phosphatase regulator activity"/>
    <property type="evidence" value="ECO:0007669"/>
    <property type="project" value="TreeGrafter"/>
</dbReference>
<dbReference type="Pfam" id="PF04499">
    <property type="entry name" value="SAPS"/>
    <property type="match status" value="1"/>
</dbReference>